<evidence type="ECO:0000256" key="1">
    <source>
        <dbReference type="ARBA" id="ARBA00004123"/>
    </source>
</evidence>
<keyword evidence="3" id="KW-0805">Transcription regulation</keyword>
<dbReference type="InterPro" id="IPR017887">
    <property type="entry name" value="TF_TCP_subgr"/>
</dbReference>
<evidence type="ECO:0000259" key="9">
    <source>
        <dbReference type="PROSITE" id="PS51370"/>
    </source>
</evidence>
<comment type="caution">
    <text evidence="10">The sequence shown here is derived from an EMBL/GenBank/DDBJ whole genome shotgun (WGS) entry which is preliminary data.</text>
</comment>
<dbReference type="PROSITE" id="PS51370">
    <property type="entry name" value="R"/>
    <property type="match status" value="1"/>
</dbReference>
<dbReference type="Pfam" id="PF03634">
    <property type="entry name" value="TCP"/>
    <property type="match status" value="1"/>
</dbReference>
<evidence type="ECO:0000256" key="4">
    <source>
        <dbReference type="ARBA" id="ARBA00023125"/>
    </source>
</evidence>
<gene>
    <name evidence="10" type="ORF">Ddye_000199</name>
</gene>
<organism evidence="10 11">
    <name type="scientific">Dipteronia dyeriana</name>
    <dbReference type="NCBI Taxonomy" id="168575"/>
    <lineage>
        <taxon>Eukaryota</taxon>
        <taxon>Viridiplantae</taxon>
        <taxon>Streptophyta</taxon>
        <taxon>Embryophyta</taxon>
        <taxon>Tracheophyta</taxon>
        <taxon>Spermatophyta</taxon>
        <taxon>Magnoliopsida</taxon>
        <taxon>eudicotyledons</taxon>
        <taxon>Gunneridae</taxon>
        <taxon>Pentapetalae</taxon>
        <taxon>rosids</taxon>
        <taxon>malvids</taxon>
        <taxon>Sapindales</taxon>
        <taxon>Sapindaceae</taxon>
        <taxon>Hippocastanoideae</taxon>
        <taxon>Acereae</taxon>
        <taxon>Dipteronia</taxon>
    </lineage>
</organism>
<evidence type="ECO:0000313" key="11">
    <source>
        <dbReference type="Proteomes" id="UP001280121"/>
    </source>
</evidence>
<feature type="domain" description="R" evidence="9">
    <location>
        <begin position="268"/>
        <end position="285"/>
    </location>
</feature>
<keyword evidence="11" id="KW-1185">Reference proteome</keyword>
<dbReference type="PROSITE" id="PS51369">
    <property type="entry name" value="TCP"/>
    <property type="match status" value="1"/>
</dbReference>
<name>A0AAD9XLW1_9ROSI</name>
<sequence length="392" mass="44796">MFPSNNNNGSNNDQVCFSDQCILHWPHLNDIITTNSNQDHQGPLSSNFFQFSSPFLHYESALEDDRDVFLKQHHDLLLNHHHQQPLRADHDHHDTDLSEIFVNMADSSQNDINVSIKDHNVGVQQIPIRKRASKRDRHTKIKTAKGLRDRRMRLSLDVARNFFDLQDMLGYDKASKTVQWLLIQAQQKIKKLEKGLPQMNYSCCVSVGAKTASSTSKCTSEVVASGIVVEPVAIRESNISKAAKPSNKERKIRQSPTHKISTRRPLARDLRVMARARARERTIEKMRTRKDNDLNQLAGSWCSFETGEESGIHSRDMNQSLQPPLVPEHYLGNQETMVDDSHLVNIGKCWSPYPQLLGSYGSLVSSFFNCLHNINETPQEHQLTDFQFFSKT</sequence>
<dbReference type="GO" id="GO:0043565">
    <property type="term" value="F:sequence-specific DNA binding"/>
    <property type="evidence" value="ECO:0007669"/>
    <property type="project" value="TreeGrafter"/>
</dbReference>
<proteinExistence type="predicted"/>
<dbReference type="InterPro" id="IPR017888">
    <property type="entry name" value="CYC/TB1_R_domain"/>
</dbReference>
<dbReference type="AlphaFoldDB" id="A0AAD9XLW1"/>
<dbReference type="GO" id="GO:2000032">
    <property type="term" value="P:regulation of secondary shoot formation"/>
    <property type="evidence" value="ECO:0007669"/>
    <property type="project" value="TreeGrafter"/>
</dbReference>
<evidence type="ECO:0000256" key="3">
    <source>
        <dbReference type="ARBA" id="ARBA00023015"/>
    </source>
</evidence>
<dbReference type="GO" id="GO:0005634">
    <property type="term" value="C:nucleus"/>
    <property type="evidence" value="ECO:0007669"/>
    <property type="project" value="UniProtKB-SubCell"/>
</dbReference>
<evidence type="ECO:0000313" key="10">
    <source>
        <dbReference type="EMBL" id="KAK2661625.1"/>
    </source>
</evidence>
<dbReference type="Proteomes" id="UP001280121">
    <property type="component" value="Unassembled WGS sequence"/>
</dbReference>
<dbReference type="EMBL" id="JANJYI010000001">
    <property type="protein sequence ID" value="KAK2661625.1"/>
    <property type="molecule type" value="Genomic_DNA"/>
</dbReference>
<dbReference type="GO" id="GO:0003700">
    <property type="term" value="F:DNA-binding transcription factor activity"/>
    <property type="evidence" value="ECO:0007669"/>
    <property type="project" value="InterPro"/>
</dbReference>
<evidence type="ECO:0000259" key="8">
    <source>
        <dbReference type="PROSITE" id="PS51369"/>
    </source>
</evidence>
<dbReference type="PANTHER" id="PTHR31072:SF226">
    <property type="entry name" value="TRANSCRIPTION FACTOR TCP18"/>
    <property type="match status" value="1"/>
</dbReference>
<comment type="subcellular location">
    <subcellularLocation>
        <location evidence="1">Nucleus</location>
    </subcellularLocation>
</comment>
<feature type="domain" description="TCP" evidence="8">
    <location>
        <begin position="134"/>
        <end position="192"/>
    </location>
</feature>
<keyword evidence="4" id="KW-0238">DNA-binding</keyword>
<feature type="region of interest" description="Disordered" evidence="7">
    <location>
        <begin position="242"/>
        <end position="263"/>
    </location>
</feature>
<evidence type="ECO:0000256" key="2">
    <source>
        <dbReference type="ARBA" id="ARBA00022473"/>
    </source>
</evidence>
<keyword evidence="5" id="KW-0804">Transcription</keyword>
<evidence type="ECO:0000256" key="6">
    <source>
        <dbReference type="ARBA" id="ARBA00023242"/>
    </source>
</evidence>
<reference evidence="10" key="1">
    <citation type="journal article" date="2023" name="Plant J.">
        <title>Genome sequences and population genomics provide insights into the demographic history, inbreeding, and mutation load of two 'living fossil' tree species of Dipteronia.</title>
        <authorList>
            <person name="Feng Y."/>
            <person name="Comes H.P."/>
            <person name="Chen J."/>
            <person name="Zhu S."/>
            <person name="Lu R."/>
            <person name="Zhang X."/>
            <person name="Li P."/>
            <person name="Qiu J."/>
            <person name="Olsen K.M."/>
            <person name="Qiu Y."/>
        </authorList>
    </citation>
    <scope>NUCLEOTIDE SEQUENCE</scope>
    <source>
        <strain evidence="10">KIB01</strain>
    </source>
</reference>
<protein>
    <submittedName>
        <fullName evidence="10">Uncharacterized protein</fullName>
    </submittedName>
</protein>
<accession>A0AAD9XLW1</accession>
<keyword evidence="6" id="KW-0539">Nucleus</keyword>
<evidence type="ECO:0000256" key="7">
    <source>
        <dbReference type="SAM" id="MobiDB-lite"/>
    </source>
</evidence>
<dbReference type="InterPro" id="IPR005333">
    <property type="entry name" value="Transcription_factor_TCP"/>
</dbReference>
<dbReference type="PANTHER" id="PTHR31072">
    <property type="entry name" value="TRANSCRIPTION FACTOR TCP4-RELATED"/>
    <property type="match status" value="1"/>
</dbReference>
<keyword evidence="2" id="KW-0217">Developmental protein</keyword>
<evidence type="ECO:0000256" key="5">
    <source>
        <dbReference type="ARBA" id="ARBA00023163"/>
    </source>
</evidence>